<dbReference type="HAMAP" id="MF_01400">
    <property type="entry name" value="MsrB"/>
    <property type="match status" value="1"/>
</dbReference>
<gene>
    <name evidence="9" type="primary">msrB</name>
    <name evidence="11" type="ORF">C7443_11833</name>
</gene>
<comment type="similarity">
    <text evidence="1 9">Belongs to the MsrB Met sulfoxide reductase family.</text>
</comment>
<evidence type="ECO:0000256" key="9">
    <source>
        <dbReference type="HAMAP-Rule" id="MF_01400"/>
    </source>
</evidence>
<keyword evidence="4 9" id="KW-0479">Metal-binding</keyword>
<keyword evidence="6 9" id="KW-0560">Oxidoreductase</keyword>
<reference evidence="11 12" key="1">
    <citation type="submission" date="2018-05" db="EMBL/GenBank/DDBJ databases">
        <title>Genomic Encyclopedia of Type Strains, Phase IV (KMG-IV): sequencing the most valuable type-strain genomes for metagenomic binning, comparative biology and taxonomic classification.</title>
        <authorList>
            <person name="Goeker M."/>
        </authorList>
    </citation>
    <scope>NUCLEOTIDE SEQUENCE [LARGE SCALE GENOMIC DNA]</scope>
    <source>
        <strain evidence="11 12">DSM 23606</strain>
    </source>
</reference>
<dbReference type="Pfam" id="PF01641">
    <property type="entry name" value="SelR"/>
    <property type="match status" value="1"/>
</dbReference>
<feature type="binding site" evidence="9">
    <location>
        <position position="100"/>
    </location>
    <ligand>
        <name>Zn(2+)</name>
        <dbReference type="ChEBI" id="CHEBI:29105"/>
    </ligand>
</feature>
<evidence type="ECO:0000313" key="12">
    <source>
        <dbReference type="Proteomes" id="UP000246569"/>
    </source>
</evidence>
<dbReference type="PROSITE" id="PS51790">
    <property type="entry name" value="MSRB"/>
    <property type="match status" value="1"/>
</dbReference>
<dbReference type="FunFam" id="2.170.150.20:FF:000001">
    <property type="entry name" value="Peptide methionine sulfoxide reductase MsrB"/>
    <property type="match status" value="1"/>
</dbReference>
<evidence type="ECO:0000256" key="5">
    <source>
        <dbReference type="ARBA" id="ARBA00022833"/>
    </source>
</evidence>
<dbReference type="GO" id="GO:0033743">
    <property type="term" value="F:peptide-methionine (R)-S-oxide reductase activity"/>
    <property type="evidence" value="ECO:0007669"/>
    <property type="project" value="UniProtKB-UniRule"/>
</dbReference>
<accession>A0A317MRL2</accession>
<dbReference type="PANTHER" id="PTHR10173:SF52">
    <property type="entry name" value="METHIONINE-R-SULFOXIDE REDUCTASE B1"/>
    <property type="match status" value="1"/>
</dbReference>
<evidence type="ECO:0000256" key="7">
    <source>
        <dbReference type="ARBA" id="ARBA00048488"/>
    </source>
</evidence>
<keyword evidence="5 9" id="KW-0862">Zinc</keyword>
<evidence type="ECO:0000256" key="3">
    <source>
        <dbReference type="ARBA" id="ARBA00021130"/>
    </source>
</evidence>
<comment type="cofactor">
    <cofactor evidence="9">
        <name>Zn(2+)</name>
        <dbReference type="ChEBI" id="CHEBI:29105"/>
    </cofactor>
    <text evidence="9">Binds 1 zinc ion per subunit. The zinc ion is important for the structural integrity of the protein.</text>
</comment>
<dbReference type="InterPro" id="IPR028427">
    <property type="entry name" value="Met_Sox_Rdtase_MsrB"/>
</dbReference>
<protein>
    <recommendedName>
        <fullName evidence="3 9">Peptide methionine sulfoxide reductase MsrB</fullName>
        <ecNumber evidence="2 9">1.8.4.12</ecNumber>
    </recommendedName>
    <alternativeName>
        <fullName evidence="8 9">Peptide-methionine (R)-S-oxide reductase</fullName>
    </alternativeName>
</protein>
<dbReference type="AlphaFoldDB" id="A0A317MRL2"/>
<feature type="binding site" evidence="9">
    <location>
        <position position="97"/>
    </location>
    <ligand>
        <name>Zn(2+)</name>
        <dbReference type="ChEBI" id="CHEBI:29105"/>
    </ligand>
</feature>
<dbReference type="GO" id="GO:0030091">
    <property type="term" value="P:protein repair"/>
    <property type="evidence" value="ECO:0007669"/>
    <property type="project" value="InterPro"/>
</dbReference>
<dbReference type="RefSeq" id="WP_246004727.1">
    <property type="nucleotide sequence ID" value="NZ_QGTJ01000018.1"/>
</dbReference>
<evidence type="ECO:0000256" key="6">
    <source>
        <dbReference type="ARBA" id="ARBA00023002"/>
    </source>
</evidence>
<dbReference type="Gene3D" id="2.170.150.20">
    <property type="entry name" value="Peptide methionine sulfoxide reductase"/>
    <property type="match status" value="1"/>
</dbReference>
<comment type="caution">
    <text evidence="11">The sequence shown here is derived from an EMBL/GenBank/DDBJ whole genome shotgun (WGS) entry which is preliminary data.</text>
</comment>
<evidence type="ECO:0000256" key="8">
    <source>
        <dbReference type="ARBA" id="ARBA00075819"/>
    </source>
</evidence>
<evidence type="ECO:0000256" key="2">
    <source>
        <dbReference type="ARBA" id="ARBA00012499"/>
    </source>
</evidence>
<dbReference type="SUPFAM" id="SSF51316">
    <property type="entry name" value="Mss4-like"/>
    <property type="match status" value="1"/>
</dbReference>
<organism evidence="11 12">
    <name type="scientific">Plasticicumulans acidivorans</name>
    <dbReference type="NCBI Taxonomy" id="886464"/>
    <lineage>
        <taxon>Bacteria</taxon>
        <taxon>Pseudomonadati</taxon>
        <taxon>Pseudomonadota</taxon>
        <taxon>Gammaproteobacteria</taxon>
        <taxon>Candidatus Competibacteraceae</taxon>
        <taxon>Plasticicumulans</taxon>
    </lineage>
</organism>
<evidence type="ECO:0000259" key="10">
    <source>
        <dbReference type="PROSITE" id="PS51790"/>
    </source>
</evidence>
<evidence type="ECO:0000256" key="4">
    <source>
        <dbReference type="ARBA" id="ARBA00022723"/>
    </source>
</evidence>
<feature type="active site" description="Nucleophile" evidence="9">
    <location>
        <position position="120"/>
    </location>
</feature>
<dbReference type="EMBL" id="QGTJ01000018">
    <property type="protein sequence ID" value="PWV58401.1"/>
    <property type="molecule type" value="Genomic_DNA"/>
</dbReference>
<dbReference type="NCBIfam" id="TIGR00357">
    <property type="entry name" value="peptide-methionine (R)-S-oxide reductase MsrB"/>
    <property type="match status" value="1"/>
</dbReference>
<feature type="binding site" evidence="9">
    <location>
        <position position="51"/>
    </location>
    <ligand>
        <name>Zn(2+)</name>
        <dbReference type="ChEBI" id="CHEBI:29105"/>
    </ligand>
</feature>
<dbReference type="InterPro" id="IPR002579">
    <property type="entry name" value="Met_Sox_Rdtase_MsrB_dom"/>
</dbReference>
<dbReference type="GO" id="GO:0005737">
    <property type="term" value="C:cytoplasm"/>
    <property type="evidence" value="ECO:0007669"/>
    <property type="project" value="TreeGrafter"/>
</dbReference>
<feature type="binding site" evidence="9">
    <location>
        <position position="48"/>
    </location>
    <ligand>
        <name>Zn(2+)</name>
        <dbReference type="ChEBI" id="CHEBI:29105"/>
    </ligand>
</feature>
<evidence type="ECO:0000256" key="1">
    <source>
        <dbReference type="ARBA" id="ARBA00007174"/>
    </source>
</evidence>
<dbReference type="InterPro" id="IPR011057">
    <property type="entry name" value="Mss4-like_sf"/>
</dbReference>
<dbReference type="Proteomes" id="UP000246569">
    <property type="component" value="Unassembled WGS sequence"/>
</dbReference>
<proteinExistence type="inferred from homology"/>
<comment type="catalytic activity">
    <reaction evidence="7 9">
        <text>L-methionyl-[protein] + [thioredoxin]-disulfide + H2O = L-methionyl-(R)-S-oxide-[protein] + [thioredoxin]-dithiol</text>
        <dbReference type="Rhea" id="RHEA:24164"/>
        <dbReference type="Rhea" id="RHEA-COMP:10698"/>
        <dbReference type="Rhea" id="RHEA-COMP:10700"/>
        <dbReference type="Rhea" id="RHEA-COMP:12313"/>
        <dbReference type="Rhea" id="RHEA-COMP:12314"/>
        <dbReference type="ChEBI" id="CHEBI:15377"/>
        <dbReference type="ChEBI" id="CHEBI:16044"/>
        <dbReference type="ChEBI" id="CHEBI:29950"/>
        <dbReference type="ChEBI" id="CHEBI:45764"/>
        <dbReference type="ChEBI" id="CHEBI:50058"/>
        <dbReference type="EC" id="1.8.4.12"/>
    </reaction>
</comment>
<dbReference type="GO" id="GO:0008270">
    <property type="term" value="F:zinc ion binding"/>
    <property type="evidence" value="ECO:0007669"/>
    <property type="project" value="UniProtKB-UniRule"/>
</dbReference>
<feature type="domain" description="MsrB" evidence="10">
    <location>
        <begin position="9"/>
        <end position="131"/>
    </location>
</feature>
<dbReference type="GO" id="GO:0006979">
    <property type="term" value="P:response to oxidative stress"/>
    <property type="evidence" value="ECO:0007669"/>
    <property type="project" value="InterPro"/>
</dbReference>
<name>A0A317MRL2_9GAMM</name>
<dbReference type="EC" id="1.8.4.12" evidence="2 9"/>
<keyword evidence="12" id="KW-1185">Reference proteome</keyword>
<dbReference type="PANTHER" id="PTHR10173">
    <property type="entry name" value="METHIONINE SULFOXIDE REDUCTASE"/>
    <property type="match status" value="1"/>
</dbReference>
<evidence type="ECO:0000313" key="11">
    <source>
        <dbReference type="EMBL" id="PWV58401.1"/>
    </source>
</evidence>
<sequence length="137" mass="15224">MKYRIVKTEAEWRSQLSPEQYAVCRQKATERPFSGEYEHHWADGTYRCVCCGQPLFASATKFDAGCGWPSFFRPANGEAIAEEEDFSHGMHRTEVLCSNCGAHLGHVFPDGPAPTGLRYCINSASLDFAAVQSGVER</sequence>